<reference evidence="2" key="1">
    <citation type="journal article" date="2021" name="Proc. Natl. Acad. Sci. U.S.A.">
        <title>Three genomes in the algal genus Volvox reveal the fate of a haploid sex-determining region after a transition to homothallism.</title>
        <authorList>
            <person name="Yamamoto K."/>
            <person name="Hamaji T."/>
            <person name="Kawai-Toyooka H."/>
            <person name="Matsuzaki R."/>
            <person name="Takahashi F."/>
            <person name="Nishimura Y."/>
            <person name="Kawachi M."/>
            <person name="Noguchi H."/>
            <person name="Minakuchi Y."/>
            <person name="Umen J.G."/>
            <person name="Toyoda A."/>
            <person name="Nozaki H."/>
        </authorList>
    </citation>
    <scope>NUCLEOTIDE SEQUENCE</scope>
    <source>
        <strain evidence="2">NIES-3785</strain>
    </source>
</reference>
<protein>
    <submittedName>
        <fullName evidence="2">Uncharacterized protein</fullName>
    </submittedName>
</protein>
<comment type="caution">
    <text evidence="2">The sequence shown here is derived from an EMBL/GenBank/DDBJ whole genome shotgun (WGS) entry which is preliminary data.</text>
</comment>
<evidence type="ECO:0000313" key="2">
    <source>
        <dbReference type="EMBL" id="GIM11097.1"/>
    </source>
</evidence>
<dbReference type="Proteomes" id="UP000722791">
    <property type="component" value="Unassembled WGS sequence"/>
</dbReference>
<accession>A0A8J4GQ14</accession>
<evidence type="ECO:0000256" key="1">
    <source>
        <dbReference type="SAM" id="MobiDB-lite"/>
    </source>
</evidence>
<proteinExistence type="predicted"/>
<name>A0A8J4GQ14_9CHLO</name>
<feature type="region of interest" description="Disordered" evidence="1">
    <location>
        <begin position="48"/>
        <end position="193"/>
    </location>
</feature>
<dbReference type="EMBL" id="BNCQ01000037">
    <property type="protein sequence ID" value="GIM11097.1"/>
    <property type="molecule type" value="Genomic_DNA"/>
</dbReference>
<dbReference type="AlphaFoldDB" id="A0A8J4GQ14"/>
<feature type="compositionally biased region" description="Acidic residues" evidence="1">
    <location>
        <begin position="153"/>
        <end position="184"/>
    </location>
</feature>
<feature type="region of interest" description="Disordered" evidence="1">
    <location>
        <begin position="1"/>
        <end position="27"/>
    </location>
</feature>
<gene>
    <name evidence="2" type="ORF">Vretimale_14656</name>
</gene>
<feature type="non-terminal residue" evidence="2">
    <location>
        <position position="1"/>
    </location>
</feature>
<sequence>PPLLSLQRRSSLQSASGSHSAGAPSAQQHYPLAEAIIAFATAAANGELPASTAAEQVPSRLPAPNVQHQHQHQLHPRGAQVDHSLMKQGYGHEHEAGVEEYSPGVVQRTPSGAVLPRQSSASDSGARGGGWHEEARAVGFWGSREVMAREAEPVYDDDDDDNNDDDDDDDDVDDVDDVDDDDEPDAKKLRPGP</sequence>
<organism evidence="2 3">
    <name type="scientific">Volvox reticuliferus</name>
    <dbReference type="NCBI Taxonomy" id="1737510"/>
    <lineage>
        <taxon>Eukaryota</taxon>
        <taxon>Viridiplantae</taxon>
        <taxon>Chlorophyta</taxon>
        <taxon>core chlorophytes</taxon>
        <taxon>Chlorophyceae</taxon>
        <taxon>CS clade</taxon>
        <taxon>Chlamydomonadales</taxon>
        <taxon>Volvocaceae</taxon>
        <taxon>Volvox</taxon>
    </lineage>
</organism>
<evidence type="ECO:0000313" key="3">
    <source>
        <dbReference type="Proteomes" id="UP000722791"/>
    </source>
</evidence>